<dbReference type="Proteomes" id="UP001149813">
    <property type="component" value="Unassembled WGS sequence"/>
</dbReference>
<dbReference type="InterPro" id="IPR037353">
    <property type="entry name" value="ASH2"/>
</dbReference>
<reference evidence="6" key="1">
    <citation type="submission" date="2022-07" db="EMBL/GenBank/DDBJ databases">
        <title>Phylogenomic reconstructions and comparative analyses of Kickxellomycotina fungi.</title>
        <authorList>
            <person name="Reynolds N.K."/>
            <person name="Stajich J.E."/>
            <person name="Barry K."/>
            <person name="Grigoriev I.V."/>
            <person name="Crous P."/>
            <person name="Smith M.E."/>
        </authorList>
    </citation>
    <scope>NUCLEOTIDE SEQUENCE</scope>
    <source>
        <strain evidence="6">NBRC 32514</strain>
    </source>
</reference>
<dbReference type="GO" id="GO:0000976">
    <property type="term" value="F:transcription cis-regulatory region binding"/>
    <property type="evidence" value="ECO:0007669"/>
    <property type="project" value="TreeGrafter"/>
</dbReference>
<evidence type="ECO:0000313" key="6">
    <source>
        <dbReference type="EMBL" id="KAJ1723893.1"/>
    </source>
</evidence>
<organism evidence="6 7">
    <name type="scientific">Coemansia erecta</name>
    <dbReference type="NCBI Taxonomy" id="147472"/>
    <lineage>
        <taxon>Eukaryota</taxon>
        <taxon>Fungi</taxon>
        <taxon>Fungi incertae sedis</taxon>
        <taxon>Zoopagomycota</taxon>
        <taxon>Kickxellomycotina</taxon>
        <taxon>Kickxellomycetes</taxon>
        <taxon>Kickxellales</taxon>
        <taxon>Kickxellaceae</taxon>
        <taxon>Coemansia</taxon>
    </lineage>
</organism>
<evidence type="ECO:0000256" key="4">
    <source>
        <dbReference type="SAM" id="MobiDB-lite"/>
    </source>
</evidence>
<feature type="compositionally biased region" description="Low complexity" evidence="4">
    <location>
        <begin position="351"/>
        <end position="369"/>
    </location>
</feature>
<dbReference type="PANTHER" id="PTHR10598">
    <property type="entry name" value="SET1/ASH2 HISTONE METHYLTRANSFERASE COMPLEX SUBUNIT ASH2"/>
    <property type="match status" value="1"/>
</dbReference>
<dbReference type="EMBL" id="JANBOJ010000049">
    <property type="protein sequence ID" value="KAJ1723893.1"/>
    <property type="molecule type" value="Genomic_DNA"/>
</dbReference>
<keyword evidence="7" id="KW-1185">Reference proteome</keyword>
<dbReference type="GO" id="GO:0048188">
    <property type="term" value="C:Set1C/COMPASS complex"/>
    <property type="evidence" value="ECO:0007669"/>
    <property type="project" value="InterPro"/>
</dbReference>
<sequence length="797" mass="86717">MQSSEPAQHQPAAVQLPHSSAYISPSQLTVNTMTTQDDSIAPVPAFEAVSPNRIKQEHSVTSPRAENGSMAIDNSSEVGEDVVTKDRLLPKIKQVSKCSYCDLNSAESLKTVPCLECGSRCHIDCIVCAAKFKDKILLGDDFFHFKCFKCTKGQERFKRYHLSWVDVVHITLFNLTHNPQIRPNSGSNRLKGDDPTGQFSGGEHGPQEYGDSRIYFHYKADVSKFIDKHWSYFWTKSRGETWVNSASSALSTNSTENVPEDGRFESGKAKYNKNGMWALTDDLRFPSSYDSPQQQKSRVITYTFADDGSLILLPSQASGRRKRRTDVAPKSSSVRSKKPRAPGTPGTPVDGSGSLSGYYEGEYGSSTSLAHSKRTTARGKRESKNTWSISMWPDIDNPPGPAHMSREETHAATQFVIESDRMTVWNDKGYRMAKASHGVETGAWYFEVDVLQPVRPEFNLRIGWSQISGELNATCGYDVFSYSVRAKPSTRFHAAIGSHYGEEYGPGDTLGLLIYLPTLDDDEKQDLADRKWHPGEKYRRFIYSRPESQRPYNADSETPPLPVLSGSELVYFKNGKCLGPAFQKLYLGKYYPTVSSYMGGKVKVNLGPNFKYPPPATWTNSMTIRPISDLEYVAPVPAPPSAPTASETAPSNPDDIAVKQEPGQQMDVDSSQLAPPDASSAPVTAPAPVPAATDAVDATDVAIASSSATASEAVAVKSEDIAASDEPLPAPIPDQQASPAEPEATVEPSAAAPVDEPNDTPITESKATPEPESAPDAAPATFTSAPEDPAAPSSSTS</sequence>
<proteinExistence type="inferred from homology"/>
<dbReference type="InterPro" id="IPR003877">
    <property type="entry name" value="SPRY_dom"/>
</dbReference>
<evidence type="ECO:0000313" key="7">
    <source>
        <dbReference type="Proteomes" id="UP001149813"/>
    </source>
</evidence>
<feature type="region of interest" description="Disordered" evidence="4">
    <location>
        <begin position="635"/>
        <end position="688"/>
    </location>
</feature>
<dbReference type="PROSITE" id="PS50188">
    <property type="entry name" value="B302_SPRY"/>
    <property type="match status" value="1"/>
</dbReference>
<protein>
    <submittedName>
        <fullName evidence="6">Transcription factor, contains a PHD finger motif</fullName>
    </submittedName>
</protein>
<dbReference type="CDD" id="cd12872">
    <property type="entry name" value="SPRY_Ash2"/>
    <property type="match status" value="1"/>
</dbReference>
<feature type="region of interest" description="Disordered" evidence="4">
    <location>
        <begin position="313"/>
        <end position="393"/>
    </location>
</feature>
<dbReference type="SMART" id="SM00449">
    <property type="entry name" value="SPRY"/>
    <property type="match status" value="1"/>
</dbReference>
<dbReference type="InterPro" id="IPR001870">
    <property type="entry name" value="B30.2/SPRY"/>
</dbReference>
<evidence type="ECO:0000256" key="2">
    <source>
        <dbReference type="ARBA" id="ARBA00023242"/>
    </source>
</evidence>
<name>A0A9W7Y4M5_9FUNG</name>
<evidence type="ECO:0000256" key="3">
    <source>
        <dbReference type="ARBA" id="ARBA00038149"/>
    </source>
</evidence>
<evidence type="ECO:0000259" key="5">
    <source>
        <dbReference type="PROSITE" id="PS50188"/>
    </source>
</evidence>
<accession>A0A9W7Y4M5</accession>
<comment type="caution">
    <text evidence="6">The sequence shown here is derived from an EMBL/GenBank/DDBJ whole genome shotgun (WGS) entry which is preliminary data.</text>
</comment>
<dbReference type="AlphaFoldDB" id="A0A9W7Y4M5"/>
<dbReference type="Gene3D" id="3.90.980.20">
    <property type="match status" value="1"/>
</dbReference>
<dbReference type="OrthoDB" id="21243at2759"/>
<feature type="region of interest" description="Disordered" evidence="4">
    <location>
        <begin position="1"/>
        <end position="20"/>
    </location>
</feature>
<feature type="region of interest" description="Disordered" evidence="4">
    <location>
        <begin position="183"/>
        <end position="207"/>
    </location>
</feature>
<dbReference type="InterPro" id="IPR043136">
    <property type="entry name" value="B30.2/SPRY_sf"/>
</dbReference>
<dbReference type="PANTHER" id="PTHR10598:SF0">
    <property type="entry name" value="SET1_ASH2 HISTONE METHYLTRANSFERASE COMPLEX SUBUNIT ASH2"/>
    <property type="match status" value="1"/>
</dbReference>
<comment type="similarity">
    <text evidence="3">Belongs to the cclA family.</text>
</comment>
<feature type="region of interest" description="Disordered" evidence="4">
    <location>
        <begin position="53"/>
        <end position="78"/>
    </location>
</feature>
<feature type="domain" description="B30.2/SPRY" evidence="5">
    <location>
        <begin position="384"/>
        <end position="570"/>
    </location>
</feature>
<comment type="subcellular location">
    <subcellularLocation>
        <location evidence="1">Nucleus</location>
    </subcellularLocation>
</comment>
<dbReference type="SUPFAM" id="SSF49899">
    <property type="entry name" value="Concanavalin A-like lectins/glucanases"/>
    <property type="match status" value="1"/>
</dbReference>
<dbReference type="Gene3D" id="2.60.120.920">
    <property type="match status" value="1"/>
</dbReference>
<dbReference type="InterPro" id="IPR013320">
    <property type="entry name" value="ConA-like_dom_sf"/>
</dbReference>
<feature type="compositionally biased region" description="Low complexity" evidence="4">
    <location>
        <begin position="768"/>
        <end position="797"/>
    </location>
</feature>
<feature type="compositionally biased region" description="Low complexity" evidence="4">
    <location>
        <begin position="674"/>
        <end position="688"/>
    </location>
</feature>
<evidence type="ECO:0000256" key="1">
    <source>
        <dbReference type="ARBA" id="ARBA00004123"/>
    </source>
</evidence>
<keyword evidence="2" id="KW-0539">Nucleus</keyword>
<feature type="region of interest" description="Disordered" evidence="4">
    <location>
        <begin position="722"/>
        <end position="797"/>
    </location>
</feature>
<gene>
    <name evidence="6" type="primary">ASH2</name>
    <name evidence="6" type="ORF">LPJ53_001802</name>
</gene>